<dbReference type="AlphaFoldDB" id="A0A650CLV8"/>
<evidence type="ECO:0000256" key="3">
    <source>
        <dbReference type="ARBA" id="ARBA00022694"/>
    </source>
</evidence>
<dbReference type="Proteomes" id="UP000423396">
    <property type="component" value="Chromosome"/>
</dbReference>
<accession>A0A650CLV8</accession>
<evidence type="ECO:0000256" key="1">
    <source>
        <dbReference type="ARBA" id="ARBA00022490"/>
    </source>
</evidence>
<dbReference type="PANTHER" id="PTHR40705">
    <property type="entry name" value="TRNA(ILE2) 2-AGMATINYLCYTIDINE SYNTHETASE TIAS"/>
    <property type="match status" value="1"/>
</dbReference>
<dbReference type="Gene3D" id="3.30.70.2200">
    <property type="match status" value="1"/>
</dbReference>
<dbReference type="OrthoDB" id="39189at2157"/>
<dbReference type="KEGG" id="sazo:D1868_01910"/>
<evidence type="ECO:0000259" key="9">
    <source>
        <dbReference type="Pfam" id="PF23783"/>
    </source>
</evidence>
<dbReference type="Gene3D" id="2.40.50.1010">
    <property type="match status" value="1"/>
</dbReference>
<reference evidence="10 11" key="1">
    <citation type="submission" date="2019-10" db="EMBL/GenBank/DDBJ databases">
        <title>Genome Sequences from Six Type Strain Members of the Archaeal Family Sulfolobaceae: Acidianus ambivalens, Acidianus infernus, Metallosphaera prunae, Stygiolobus azoricus, Sulfolobus metallicus, and Sulfurisphaera ohwakuensis.</title>
        <authorList>
            <person name="Counts J.A."/>
            <person name="Kelly R.M."/>
        </authorList>
    </citation>
    <scope>NUCLEOTIDE SEQUENCE [LARGE SCALE GENOMIC DNA]</scope>
    <source>
        <strain evidence="10 11">FC6</strain>
    </source>
</reference>
<evidence type="ECO:0000256" key="4">
    <source>
        <dbReference type="ARBA" id="ARBA00022741"/>
    </source>
</evidence>
<dbReference type="GO" id="GO:0005524">
    <property type="term" value="F:ATP binding"/>
    <property type="evidence" value="ECO:0007669"/>
    <property type="project" value="UniProtKB-KW"/>
</dbReference>
<dbReference type="GO" id="GO:0005737">
    <property type="term" value="C:cytoplasm"/>
    <property type="evidence" value="ECO:0007669"/>
    <property type="project" value="UniProtKB-SubCell"/>
</dbReference>
<proteinExistence type="inferred from homology"/>
<name>A0A650CLV8_9CREN</name>
<organism evidence="10 11">
    <name type="scientific">Stygiolobus azoricus</name>
    <dbReference type="NCBI Taxonomy" id="41675"/>
    <lineage>
        <taxon>Archaea</taxon>
        <taxon>Thermoproteota</taxon>
        <taxon>Thermoprotei</taxon>
        <taxon>Sulfolobales</taxon>
        <taxon>Sulfolobaceae</taxon>
        <taxon>Stygiolobus</taxon>
    </lineage>
</organism>
<keyword evidence="1 6" id="KW-0963">Cytoplasm</keyword>
<evidence type="ECO:0000259" key="7">
    <source>
        <dbReference type="Pfam" id="PF08489"/>
    </source>
</evidence>
<sequence length="407" mass="46805">MRYLREKYNVIFTDFPYLVRLNPNIPWKTRGNASIRLSFRTDIDIKEIAEEIWQKSLEYVEEISKAVKFNRKPGIAITFAETANYLNKFYEKAVKDVVTMDLARKIAERYGIIVKGDRGIIGSIASLGFNPAVSGYTYEILTYRNDNEPRRVDEKSVIEFDEKNFPHTFANYDYIEKKIQIVSHGEDPVLYGVRGTDARILIKALEQIKVSSKIFGAMLFKTNQATNSHISRKGTYYQTVQMSVTVKSVKILQGGDVLVNTKENTPIIFYKETGELNEASKLLREGDEVLVTGCIKPSSYFKKVIEAESIKIINLNSFEPVNPRCPKCGSSTESLGKNKGFRCRKCGYKFPGDKQKKEIRRGLLTDVLYQSRKYRHLTRPIFLESSSDPYDITTKNDLINYLLYYHN</sequence>
<dbReference type="InterPro" id="IPR013696">
    <property type="entry name" value="TiaS_FLD"/>
</dbReference>
<dbReference type="EMBL" id="CP045483">
    <property type="protein sequence ID" value="QGR18864.1"/>
    <property type="molecule type" value="Genomic_DNA"/>
</dbReference>
<keyword evidence="2 6" id="KW-0436">Ligase</keyword>
<keyword evidence="4 6" id="KW-0547">Nucleotide-binding</keyword>
<dbReference type="InterPro" id="IPR053870">
    <property type="entry name" value="TiaS-like_TCKD"/>
</dbReference>
<feature type="domain" description="TiaS-like TCKD" evidence="8">
    <location>
        <begin position="13"/>
        <end position="112"/>
    </location>
</feature>
<evidence type="ECO:0000256" key="5">
    <source>
        <dbReference type="ARBA" id="ARBA00022840"/>
    </source>
</evidence>
<evidence type="ECO:0000313" key="11">
    <source>
        <dbReference type="Proteomes" id="UP000423396"/>
    </source>
</evidence>
<comment type="subcellular location">
    <subcellularLocation>
        <location evidence="6">Cytoplasm</location>
    </subcellularLocation>
</comment>
<evidence type="ECO:0000313" key="10">
    <source>
        <dbReference type="EMBL" id="QGR18864.1"/>
    </source>
</evidence>
<keyword evidence="5 6" id="KW-0067">ATP-binding</keyword>
<comment type="function">
    <text evidence="6">ATP-dependent agmatine transferase that catalyzes the formation of 2-agmatinylcytidine (agm2C) at the wobble position (C34) of tRNA(Ile2), converting the codon specificity from AUG to AUA.</text>
</comment>
<evidence type="ECO:0000256" key="2">
    <source>
        <dbReference type="ARBA" id="ARBA00022598"/>
    </source>
</evidence>
<dbReference type="GO" id="GO:0016879">
    <property type="term" value="F:ligase activity, forming carbon-nitrogen bonds"/>
    <property type="evidence" value="ECO:0007669"/>
    <property type="project" value="UniProtKB-UniRule"/>
</dbReference>
<keyword evidence="11" id="KW-1185">Reference proteome</keyword>
<dbReference type="InterPro" id="IPR055394">
    <property type="entry name" value="Zn_ribbon_TiaS"/>
</dbReference>
<dbReference type="Pfam" id="PF08489">
    <property type="entry name" value="TiaS_FLD"/>
    <property type="match status" value="1"/>
</dbReference>
<gene>
    <name evidence="6" type="primary">tiaS</name>
    <name evidence="10" type="ORF">D1868_01910</name>
</gene>
<feature type="domain" description="TiaS FLD" evidence="7">
    <location>
        <begin position="117"/>
        <end position="229"/>
    </location>
</feature>
<keyword evidence="3 6" id="KW-0819">tRNA processing</keyword>
<comment type="similarity">
    <text evidence="6">Belongs to the TiaS family.</text>
</comment>
<dbReference type="Pfam" id="PF22641">
    <property type="entry name" value="TiaS_TCKD"/>
    <property type="match status" value="1"/>
</dbReference>
<dbReference type="Gene3D" id="3.90.600.20">
    <property type="match status" value="1"/>
</dbReference>
<evidence type="ECO:0000256" key="6">
    <source>
        <dbReference type="HAMAP-Rule" id="MF_01892"/>
    </source>
</evidence>
<dbReference type="PANTHER" id="PTHR40705:SF1">
    <property type="entry name" value="TRNA(ILE2) 2-AGMATINYLCYTIDINE SYNTHETASE TIAS"/>
    <property type="match status" value="1"/>
</dbReference>
<evidence type="ECO:0000259" key="8">
    <source>
        <dbReference type="Pfam" id="PF22641"/>
    </source>
</evidence>
<dbReference type="EC" id="6.3.4.22" evidence="6"/>
<dbReference type="InterPro" id="IPR024913">
    <property type="entry name" value="tRNA_Ile2__agm2C_synt"/>
</dbReference>
<dbReference type="GO" id="GO:0002101">
    <property type="term" value="P:tRNA wobble cytosine modification"/>
    <property type="evidence" value="ECO:0007669"/>
    <property type="project" value="UniProtKB-UniRule"/>
</dbReference>
<feature type="domain" description="TiaS C-terminal zinc ribbon" evidence="9">
    <location>
        <begin position="322"/>
        <end position="363"/>
    </location>
</feature>
<dbReference type="Pfam" id="PF23783">
    <property type="entry name" value="Zn_ribbon_TiaS"/>
    <property type="match status" value="1"/>
</dbReference>
<protein>
    <recommendedName>
        <fullName evidence="6">tRNA(Ile2) 2-agmatinylcytidine synthetase TiaS</fullName>
        <shortName evidence="6">tRNA(Ile2)-agm2C synthetase</shortName>
        <ecNumber evidence="6">6.3.4.22</ecNumber>
    </recommendedName>
    <alternativeName>
        <fullName evidence="6">tRNA(Ile2) agmatidine synthetase</fullName>
    </alternativeName>
</protein>
<comment type="catalytic activity">
    <reaction evidence="6">
        <text>cytidine(34) in tRNA(Ile2) + agmatine + ATP + H2O = 2-agmatinylcytidine(34) in tRNA(Ile2) + AMP + 2 phosphate + 2 H(+)</text>
        <dbReference type="Rhea" id="RHEA:43608"/>
        <dbReference type="Rhea" id="RHEA-COMP:10625"/>
        <dbReference type="Rhea" id="RHEA-COMP:10626"/>
        <dbReference type="ChEBI" id="CHEBI:15377"/>
        <dbReference type="ChEBI" id="CHEBI:15378"/>
        <dbReference type="ChEBI" id="CHEBI:30616"/>
        <dbReference type="ChEBI" id="CHEBI:43474"/>
        <dbReference type="ChEBI" id="CHEBI:58145"/>
        <dbReference type="ChEBI" id="CHEBI:82748"/>
        <dbReference type="ChEBI" id="CHEBI:83545"/>
        <dbReference type="ChEBI" id="CHEBI:456215"/>
        <dbReference type="EC" id="6.3.4.22"/>
    </reaction>
</comment>
<dbReference type="HAMAP" id="MF_01892">
    <property type="entry name" value="tRNA_Ile2_agm2C_synt"/>
    <property type="match status" value="1"/>
</dbReference>